<dbReference type="AlphaFoldDB" id="A0A3M9NC49"/>
<gene>
    <name evidence="1" type="ORF">EFY79_13815</name>
</gene>
<accession>A0A3M9NC49</accession>
<evidence type="ECO:0000313" key="1">
    <source>
        <dbReference type="EMBL" id="RNI35321.1"/>
    </source>
</evidence>
<sequence>MKKLSFILFLFLLFIFFTSAFFKSDSTLTWKLKNIHSIGGFKTEILGNPLIKTEGKDTSIYFNGINDGLIVSEIPIKGWPKFTIEVLFKPDGDGPIAPRFIHFEDTAFRRGTFEIRLTNKKQWYLDTFLKNGKTDRGLALIDSTKLHPADEWFWVAMEYDGKKMTSFVNGKKELEQEFNFSAITKGNISLGVRLNQVDWFKGQIKEIRFHPEALQPQGLQHF</sequence>
<dbReference type="InterPro" id="IPR013320">
    <property type="entry name" value="ConA-like_dom_sf"/>
</dbReference>
<protein>
    <submittedName>
        <fullName evidence="1">LamG domain-containing protein</fullName>
    </submittedName>
</protein>
<dbReference type="Gene3D" id="2.60.120.200">
    <property type="match status" value="1"/>
</dbReference>
<keyword evidence="2" id="KW-1185">Reference proteome</keyword>
<comment type="caution">
    <text evidence="1">The sequence shown here is derived from an EMBL/GenBank/DDBJ whole genome shotgun (WGS) entry which is preliminary data.</text>
</comment>
<proteinExistence type="predicted"/>
<dbReference type="RefSeq" id="WP_123121308.1">
    <property type="nucleotide sequence ID" value="NZ_RJJR01000011.1"/>
</dbReference>
<name>A0A3M9NC49_9BACT</name>
<dbReference type="SUPFAM" id="SSF49899">
    <property type="entry name" value="Concanavalin A-like lectins/glucanases"/>
    <property type="match status" value="1"/>
</dbReference>
<evidence type="ECO:0000313" key="2">
    <source>
        <dbReference type="Proteomes" id="UP000267223"/>
    </source>
</evidence>
<organism evidence="1 2">
    <name type="scientific">Hanamia caeni</name>
    <dbReference type="NCBI Taxonomy" id="2294116"/>
    <lineage>
        <taxon>Bacteria</taxon>
        <taxon>Pseudomonadati</taxon>
        <taxon>Bacteroidota</taxon>
        <taxon>Chitinophagia</taxon>
        <taxon>Chitinophagales</taxon>
        <taxon>Chitinophagaceae</taxon>
        <taxon>Hanamia</taxon>
    </lineage>
</organism>
<dbReference type="EMBL" id="RJJR01000011">
    <property type="protein sequence ID" value="RNI35321.1"/>
    <property type="molecule type" value="Genomic_DNA"/>
</dbReference>
<dbReference type="OrthoDB" id="851894at2"/>
<dbReference type="GO" id="GO:0005975">
    <property type="term" value="P:carbohydrate metabolic process"/>
    <property type="evidence" value="ECO:0007669"/>
    <property type="project" value="UniProtKB-ARBA"/>
</dbReference>
<dbReference type="GO" id="GO:0004553">
    <property type="term" value="F:hydrolase activity, hydrolyzing O-glycosyl compounds"/>
    <property type="evidence" value="ECO:0007669"/>
    <property type="project" value="UniProtKB-ARBA"/>
</dbReference>
<reference evidence="1 2" key="1">
    <citation type="submission" date="2018-11" db="EMBL/GenBank/DDBJ databases">
        <title>Draft genome sequence of Ferruginibacter sp. BO-59.</title>
        <authorList>
            <person name="Im W.T."/>
        </authorList>
    </citation>
    <scope>NUCLEOTIDE SEQUENCE [LARGE SCALE GENOMIC DNA]</scope>
    <source>
        <strain evidence="1 2">BO-59</strain>
    </source>
</reference>
<dbReference type="Pfam" id="PF13385">
    <property type="entry name" value="Laminin_G_3"/>
    <property type="match status" value="1"/>
</dbReference>
<dbReference type="Proteomes" id="UP000267223">
    <property type="component" value="Unassembled WGS sequence"/>
</dbReference>